<dbReference type="InterPro" id="IPR014001">
    <property type="entry name" value="Helicase_ATP-bd"/>
</dbReference>
<name>A0AAW0BPL8_9AGAR</name>
<dbReference type="EMBL" id="JAWWNJ010000028">
    <property type="protein sequence ID" value="KAK7028581.1"/>
    <property type="molecule type" value="Genomic_DNA"/>
</dbReference>
<dbReference type="GO" id="GO:0005737">
    <property type="term" value="C:cytoplasm"/>
    <property type="evidence" value="ECO:0007669"/>
    <property type="project" value="TreeGrafter"/>
</dbReference>
<dbReference type="PANTHER" id="PTHR13710:SF120">
    <property type="entry name" value="BIFUNCTIONAL 3'-5' EXONUCLEASE_ATP-DEPENDENT HELICASE WRN"/>
    <property type="match status" value="1"/>
</dbReference>
<dbReference type="InterPro" id="IPR027417">
    <property type="entry name" value="P-loop_NTPase"/>
</dbReference>
<dbReference type="PROSITE" id="PS51192">
    <property type="entry name" value="HELICASE_ATP_BIND_1"/>
    <property type="match status" value="1"/>
</dbReference>
<dbReference type="GO" id="GO:0005634">
    <property type="term" value="C:nucleus"/>
    <property type="evidence" value="ECO:0007669"/>
    <property type="project" value="TreeGrafter"/>
</dbReference>
<dbReference type="Pfam" id="PF00270">
    <property type="entry name" value="DEAD"/>
    <property type="match status" value="1"/>
</dbReference>
<dbReference type="AlphaFoldDB" id="A0AAW0BPL8"/>
<accession>A0AAW0BPL8</accession>
<dbReference type="Proteomes" id="UP001362999">
    <property type="component" value="Unassembled WGS sequence"/>
</dbReference>
<dbReference type="GO" id="GO:0000724">
    <property type="term" value="P:double-strand break repair via homologous recombination"/>
    <property type="evidence" value="ECO:0007669"/>
    <property type="project" value="TreeGrafter"/>
</dbReference>
<evidence type="ECO:0000259" key="2">
    <source>
        <dbReference type="PROSITE" id="PS51192"/>
    </source>
</evidence>
<dbReference type="GO" id="GO:0043138">
    <property type="term" value="F:3'-5' DNA helicase activity"/>
    <property type="evidence" value="ECO:0007669"/>
    <property type="project" value="TreeGrafter"/>
</dbReference>
<dbReference type="SUPFAM" id="SSF52540">
    <property type="entry name" value="P-loop containing nucleoside triphosphate hydrolases"/>
    <property type="match status" value="2"/>
</dbReference>
<comment type="similarity">
    <text evidence="1">Belongs to the helicase family. RecQ subfamily.</text>
</comment>
<dbReference type="InterPro" id="IPR011545">
    <property type="entry name" value="DEAD/DEAH_box_helicase_dom"/>
</dbReference>
<keyword evidence="4" id="KW-1185">Reference proteome</keyword>
<proteinExistence type="inferred from homology"/>
<protein>
    <submittedName>
        <fullName evidence="3">P-loop containing nucleoside triphosphate hydrolase protein</fullName>
    </submittedName>
</protein>
<reference evidence="3 4" key="1">
    <citation type="journal article" date="2024" name="J Genomics">
        <title>Draft genome sequencing and assembly of Favolaschia claudopus CIRM-BRFM 2984 isolated from oak limbs.</title>
        <authorList>
            <person name="Navarro D."/>
            <person name="Drula E."/>
            <person name="Chaduli D."/>
            <person name="Cazenave R."/>
            <person name="Ahrendt S."/>
            <person name="Wang J."/>
            <person name="Lipzen A."/>
            <person name="Daum C."/>
            <person name="Barry K."/>
            <person name="Grigoriev I.V."/>
            <person name="Favel A."/>
            <person name="Rosso M.N."/>
            <person name="Martin F."/>
        </authorList>
    </citation>
    <scope>NUCLEOTIDE SEQUENCE [LARGE SCALE GENOMIC DNA]</scope>
    <source>
        <strain evidence="3 4">CIRM-BRFM 2984</strain>
    </source>
</reference>
<evidence type="ECO:0000313" key="4">
    <source>
        <dbReference type="Proteomes" id="UP001362999"/>
    </source>
</evidence>
<evidence type="ECO:0000313" key="3">
    <source>
        <dbReference type="EMBL" id="KAK7028581.1"/>
    </source>
</evidence>
<dbReference type="PANTHER" id="PTHR13710">
    <property type="entry name" value="DNA HELICASE RECQ FAMILY MEMBER"/>
    <property type="match status" value="1"/>
</dbReference>
<dbReference type="GO" id="GO:0003676">
    <property type="term" value="F:nucleic acid binding"/>
    <property type="evidence" value="ECO:0007669"/>
    <property type="project" value="InterPro"/>
</dbReference>
<dbReference type="Gene3D" id="3.40.50.300">
    <property type="entry name" value="P-loop containing nucleotide triphosphate hydrolases"/>
    <property type="match status" value="1"/>
</dbReference>
<dbReference type="GO" id="GO:0005524">
    <property type="term" value="F:ATP binding"/>
    <property type="evidence" value="ECO:0007669"/>
    <property type="project" value="InterPro"/>
</dbReference>
<organism evidence="3 4">
    <name type="scientific">Favolaschia claudopus</name>
    <dbReference type="NCBI Taxonomy" id="2862362"/>
    <lineage>
        <taxon>Eukaryota</taxon>
        <taxon>Fungi</taxon>
        <taxon>Dikarya</taxon>
        <taxon>Basidiomycota</taxon>
        <taxon>Agaricomycotina</taxon>
        <taxon>Agaricomycetes</taxon>
        <taxon>Agaricomycetidae</taxon>
        <taxon>Agaricales</taxon>
        <taxon>Marasmiineae</taxon>
        <taxon>Mycenaceae</taxon>
        <taxon>Favolaschia</taxon>
    </lineage>
</organism>
<gene>
    <name evidence="3" type="ORF">R3P38DRAFT_3190186</name>
</gene>
<dbReference type="SMART" id="SM00487">
    <property type="entry name" value="DEXDc"/>
    <property type="match status" value="1"/>
</dbReference>
<evidence type="ECO:0000256" key="1">
    <source>
        <dbReference type="ARBA" id="ARBA00005446"/>
    </source>
</evidence>
<sequence>MSPSRGRRWQTRYGQSVIQAIVKKRIPAWKDGLFAWQLTIVAWILDGEDVLCITATGDGKSALFTVPIIVLLEVAANPSVYPTLVYQKSPVGIVISPTKGLSANMVTELSLRGVNALACTSESLTEARKTGRHLGGEISGCKWPIVCIDPEHLMDKQWEGITDSQLFRENLCFVCIDEAHLIDEWGGGEFRPAYRHIGSFIRGRLPQHMSVFALTATLEPGAPTRSISRSLEFQSSMFHVVRRSNERPNIQFLLSPLTHGLGGDTFPDLLRFLNDNRKAVIYCATIELCWRVYVYLLRLLPPGHERLKRVRLYHAMCWPDENDDTRGQFCAYLSSFCSDLWHKYPY</sequence>
<dbReference type="GO" id="GO:0005694">
    <property type="term" value="C:chromosome"/>
    <property type="evidence" value="ECO:0007669"/>
    <property type="project" value="TreeGrafter"/>
</dbReference>
<keyword evidence="3" id="KW-0378">Hydrolase</keyword>
<dbReference type="GO" id="GO:0016787">
    <property type="term" value="F:hydrolase activity"/>
    <property type="evidence" value="ECO:0007669"/>
    <property type="project" value="UniProtKB-KW"/>
</dbReference>
<comment type="caution">
    <text evidence="3">The sequence shown here is derived from an EMBL/GenBank/DDBJ whole genome shotgun (WGS) entry which is preliminary data.</text>
</comment>
<dbReference type="GO" id="GO:0009378">
    <property type="term" value="F:four-way junction helicase activity"/>
    <property type="evidence" value="ECO:0007669"/>
    <property type="project" value="TreeGrafter"/>
</dbReference>
<feature type="domain" description="Helicase ATP-binding" evidence="2">
    <location>
        <begin position="41"/>
        <end position="236"/>
    </location>
</feature>